<gene>
    <name evidence="17" type="ORF">PDIP_62260</name>
</gene>
<evidence type="ECO:0000256" key="12">
    <source>
        <dbReference type="ARBA" id="ARBA00023242"/>
    </source>
</evidence>
<dbReference type="GO" id="GO:0015031">
    <property type="term" value="P:protein transport"/>
    <property type="evidence" value="ECO:0007669"/>
    <property type="project" value="UniProtKB-KW"/>
</dbReference>
<keyword evidence="12" id="KW-0539">Nucleus</keyword>
<comment type="caution">
    <text evidence="17">The sequence shown here is derived from an EMBL/GenBank/DDBJ whole genome shotgun (WGS) entry which is preliminary data.</text>
</comment>
<evidence type="ECO:0000256" key="9">
    <source>
        <dbReference type="ARBA" id="ARBA00022927"/>
    </source>
</evidence>
<evidence type="ECO:0000256" key="1">
    <source>
        <dbReference type="ARBA" id="ARBA00002302"/>
    </source>
</evidence>
<evidence type="ECO:0000256" key="8">
    <source>
        <dbReference type="ARBA" id="ARBA00022491"/>
    </source>
</evidence>
<evidence type="ECO:0000256" key="6">
    <source>
        <dbReference type="ARBA" id="ARBA00022448"/>
    </source>
</evidence>
<dbReference type="PANTHER" id="PTHR10351">
    <property type="entry name" value="TRANSCRIPTION FACTOR BTF3 FAMILY MEMBER"/>
    <property type="match status" value="1"/>
</dbReference>
<evidence type="ECO:0000313" key="18">
    <source>
        <dbReference type="Proteomes" id="UP000009886"/>
    </source>
</evidence>
<dbReference type="InterPro" id="IPR001509">
    <property type="entry name" value="Epimerase_deHydtase"/>
</dbReference>
<dbReference type="GO" id="GO:0005634">
    <property type="term" value="C:nucleus"/>
    <property type="evidence" value="ECO:0007669"/>
    <property type="project" value="UniProtKB-SubCell"/>
</dbReference>
<dbReference type="VEuPathDB" id="FungiDB:PDIP_62260"/>
<keyword evidence="8" id="KW-0678">Repressor</keyword>
<dbReference type="InterPro" id="IPR002715">
    <property type="entry name" value="Nas_poly-pep-assoc_cplx_dom"/>
</dbReference>
<keyword evidence="7" id="KW-0963">Cytoplasm</keyword>
<reference evidence="18" key="1">
    <citation type="journal article" date="2012" name="BMC Genomics">
        <title>Genome sequence of the necrotrophic fungus Penicillium digitatum, the main postharvest pathogen of citrus.</title>
        <authorList>
            <person name="Marcet-Houben M."/>
            <person name="Ballester A.-R."/>
            <person name="de la Fuente B."/>
            <person name="Harries E."/>
            <person name="Marcos J.F."/>
            <person name="Gonzalez-Candelas L."/>
            <person name="Gabaldon T."/>
        </authorList>
    </citation>
    <scope>NUCLEOTIDE SEQUENCE [LARGE SCALE GENOMIC DNA]</scope>
    <source>
        <strain evidence="18">Pd1 / CECT 20795</strain>
    </source>
</reference>
<dbReference type="InterPro" id="IPR002347">
    <property type="entry name" value="SDR_fam"/>
</dbReference>
<accession>K9FNR3</accession>
<sequence length="829" mass="91444">MDLRDIIATRGFATYSLRHPREALSSFGPTLNEATFGYLGTSFQPERDIRSLEGKVVLVTGGNAGLGKETILQLAKHRPSRIYMAARTESKAREAIESLQCQLSSPADIRFLALDLSSFKSIRAAADKFQSDSDRLDILILNAGTMGNPPTTTEEGFEVQLGTNHIGHFLLTKLLLPTLQKTVKLERIKEEVPDVRVVTVASAAHAVGPSTFEEITSTPGLLAASTWTRYGASKSANILFASELARRHPDILSIAVHPGAVDSGLYGHTKSLNSVMKYGIAVAGSILFRSVASGALNSLWAAGTQRENIINGAYYTPVGYRSGGTAPVQNTQLAHRLWDWTDTQVSKRSMGHIVVTGGSGKAGQFVISELLNAGHKILNLDLMALEHPDVHTLKTDLADSGQVFNALSGQWTLREPFPEGLPPRPDAIIHLAGYARNMLVPDNETFRSNTQGTYNIIEAGCKLGIRKIIIASSVTVYGVAFAQGDTNFPSFPIHEDLDVNPTDTYAIAKLCGERIARGFAARFGVDIYILRIGRVIQPDEYNKDIFYSYVHEPTMWKVHGWSYIDARDLGGMCEAALQTDGLGFQVFNATNDHITNLSPTMDFLKSQFPNIPITREMEEFEAPFSNAKMKKLLGFQEKHPWHKYFSNWEKKQIEMEERAITPPDFIMDQAKLARMQASVRIALELGQIPILLPSGKGTPRRKVKKVVRNSGADDKKLQAALKKLNVQPIQGIEEVNMFKEDGNVIHFANPRVHGAVPSNTFALYGNGEEKELTELVPNILNQLGPDSLASLRKLAESYQNMQKQQGDKKDDEEDDIPDLVEGENFESKE</sequence>
<evidence type="ECO:0000256" key="11">
    <source>
        <dbReference type="ARBA" id="ARBA00023163"/>
    </source>
</evidence>
<dbReference type="HOGENOM" id="CLU_341968_0_0_1"/>
<evidence type="ECO:0000256" key="7">
    <source>
        <dbReference type="ARBA" id="ARBA00022490"/>
    </source>
</evidence>
<comment type="function">
    <text evidence="1">Component of the nascent polypeptide-associated complex (NAC), a dynamic component of the ribosomal exit tunnel, protecting the emerging polypeptides from interaction with other cytoplasmic proteins to ensure appropriate nascent protein targeting. The NAC complex also promotes mitochondrial protein import by enhancing productive ribosome interactions with the outer mitochondrial membrane and blocks the inappropriate interaction of ribosomes translating non-secretory nascent polypeptides with translocation sites in the membrane of the endoplasmic reticulum. EGD1 may act as a transcription factor that exert a negative effect on the expression of several genes that are transcribed by RNA polymerase II.</text>
</comment>
<evidence type="ECO:0000256" key="14">
    <source>
        <dbReference type="RuleBase" id="RU361272"/>
    </source>
</evidence>
<dbReference type="CDD" id="cd22055">
    <property type="entry name" value="NAC_BTF3"/>
    <property type="match status" value="1"/>
</dbReference>
<evidence type="ECO:0000256" key="2">
    <source>
        <dbReference type="ARBA" id="ARBA00004123"/>
    </source>
</evidence>
<dbReference type="CDD" id="cd08946">
    <property type="entry name" value="SDR_e"/>
    <property type="match status" value="1"/>
</dbReference>
<feature type="region of interest" description="Disordered" evidence="15">
    <location>
        <begin position="798"/>
        <end position="829"/>
    </location>
</feature>
<comment type="similarity">
    <text evidence="4 14">Belongs to the NAC-beta family.</text>
</comment>
<comment type="subcellular location">
    <subcellularLocation>
        <location evidence="3">Cytoplasm</location>
    </subcellularLocation>
    <subcellularLocation>
        <location evidence="2">Nucleus</location>
    </subcellularLocation>
</comment>
<keyword evidence="6" id="KW-0813">Transport</keyword>
<evidence type="ECO:0000313" key="17">
    <source>
        <dbReference type="EMBL" id="EKV10002.1"/>
    </source>
</evidence>
<keyword evidence="9" id="KW-0653">Protein transport</keyword>
<protein>
    <recommendedName>
        <fullName evidence="5 14">Nascent polypeptide-associated complex subunit beta</fullName>
    </recommendedName>
</protein>
<dbReference type="PRINTS" id="PR00081">
    <property type="entry name" value="GDHRDH"/>
</dbReference>
<evidence type="ECO:0000256" key="13">
    <source>
        <dbReference type="ARBA" id="ARBA00025826"/>
    </source>
</evidence>
<dbReference type="Gene3D" id="2.20.70.30">
    <property type="entry name" value="Nascent polypeptide-associated complex domain"/>
    <property type="match status" value="1"/>
</dbReference>
<dbReference type="Gene3D" id="3.40.50.720">
    <property type="entry name" value="NAD(P)-binding Rossmann-like Domain"/>
    <property type="match status" value="2"/>
</dbReference>
<dbReference type="KEGG" id="pdp:PDIP_62260"/>
<dbReference type="OrthoDB" id="191139at2759"/>
<dbReference type="SMART" id="SM01407">
    <property type="entry name" value="NAC"/>
    <property type="match status" value="1"/>
</dbReference>
<dbReference type="SUPFAM" id="SSF51735">
    <property type="entry name" value="NAD(P)-binding Rossmann-fold domains"/>
    <property type="match status" value="2"/>
</dbReference>
<dbReference type="PROSITE" id="PS51151">
    <property type="entry name" value="NAC_AB"/>
    <property type="match status" value="1"/>
</dbReference>
<evidence type="ECO:0000256" key="15">
    <source>
        <dbReference type="SAM" id="MobiDB-lite"/>
    </source>
</evidence>
<dbReference type="Pfam" id="PF01370">
    <property type="entry name" value="Epimerase"/>
    <property type="match status" value="1"/>
</dbReference>
<keyword evidence="10 14" id="KW-0805">Transcription regulation</keyword>
<name>K9FNR3_PEND1</name>
<dbReference type="InterPro" id="IPR036291">
    <property type="entry name" value="NAD(P)-bd_dom_sf"/>
</dbReference>
<dbReference type="AlphaFoldDB" id="K9FNR3"/>
<dbReference type="FunFam" id="2.20.70.30:FF:000003">
    <property type="entry name" value="Nascent polypeptide-associated complex subunit beta"/>
    <property type="match status" value="1"/>
</dbReference>
<evidence type="ECO:0000256" key="3">
    <source>
        <dbReference type="ARBA" id="ARBA00004496"/>
    </source>
</evidence>
<dbReference type="GO" id="GO:0005737">
    <property type="term" value="C:cytoplasm"/>
    <property type="evidence" value="ECO:0007669"/>
    <property type="project" value="UniProtKB-SubCell"/>
</dbReference>
<dbReference type="Pfam" id="PF01849">
    <property type="entry name" value="NAC"/>
    <property type="match status" value="1"/>
</dbReference>
<dbReference type="Pfam" id="PF00106">
    <property type="entry name" value="adh_short"/>
    <property type="match status" value="1"/>
</dbReference>
<dbReference type="EMBL" id="AKCU01000419">
    <property type="protein sequence ID" value="EKV10002.1"/>
    <property type="molecule type" value="Genomic_DNA"/>
</dbReference>
<dbReference type="InterPro" id="IPR038187">
    <property type="entry name" value="NAC_A/B_dom_sf"/>
</dbReference>
<dbReference type="Proteomes" id="UP000009886">
    <property type="component" value="Unassembled WGS sequence"/>
</dbReference>
<keyword evidence="11 14" id="KW-0804">Transcription</keyword>
<feature type="compositionally biased region" description="Acidic residues" evidence="15">
    <location>
        <begin position="810"/>
        <end position="829"/>
    </location>
</feature>
<evidence type="ECO:0000259" key="16">
    <source>
        <dbReference type="PROSITE" id="PS51151"/>
    </source>
</evidence>
<comment type="subunit">
    <text evidence="13">Part of the nascent polypeptide-associated complex (NAC), consisting of EGD2 and EGD1. NAC associates with ribosomes via EGD1.</text>
</comment>
<evidence type="ECO:0000256" key="4">
    <source>
        <dbReference type="ARBA" id="ARBA00005296"/>
    </source>
</evidence>
<evidence type="ECO:0000256" key="5">
    <source>
        <dbReference type="ARBA" id="ARBA00022192"/>
    </source>
</evidence>
<organism evidence="17 18">
    <name type="scientific">Penicillium digitatum (strain Pd1 / CECT 20795)</name>
    <name type="common">Green mold</name>
    <dbReference type="NCBI Taxonomy" id="1170230"/>
    <lineage>
        <taxon>Eukaryota</taxon>
        <taxon>Fungi</taxon>
        <taxon>Dikarya</taxon>
        <taxon>Ascomycota</taxon>
        <taxon>Pezizomycotina</taxon>
        <taxon>Eurotiomycetes</taxon>
        <taxon>Eurotiomycetidae</taxon>
        <taxon>Eurotiales</taxon>
        <taxon>Aspergillaceae</taxon>
        <taxon>Penicillium</taxon>
    </lineage>
</organism>
<proteinExistence type="inferred from homology"/>
<feature type="domain" description="NAC-A/B" evidence="16">
    <location>
        <begin position="711"/>
        <end position="776"/>
    </location>
</feature>
<dbReference type="InterPro" id="IPR039370">
    <property type="entry name" value="BTF3"/>
</dbReference>
<evidence type="ECO:0000256" key="10">
    <source>
        <dbReference type="ARBA" id="ARBA00023015"/>
    </source>
</evidence>